<keyword evidence="3" id="KW-1185">Reference proteome</keyword>
<evidence type="ECO:0008006" key="4">
    <source>
        <dbReference type="Google" id="ProtNLM"/>
    </source>
</evidence>
<gene>
    <name evidence="2" type="ORF">ACFONL_07775</name>
</gene>
<protein>
    <recommendedName>
        <fullName evidence="4">Porin</fullName>
    </recommendedName>
</protein>
<name>A0ABV7UFG7_9HYPH</name>
<dbReference type="Proteomes" id="UP001595704">
    <property type="component" value="Unassembled WGS sequence"/>
</dbReference>
<evidence type="ECO:0000313" key="2">
    <source>
        <dbReference type="EMBL" id="MFC3637281.1"/>
    </source>
</evidence>
<evidence type="ECO:0000256" key="1">
    <source>
        <dbReference type="SAM" id="MobiDB-lite"/>
    </source>
</evidence>
<feature type="region of interest" description="Disordered" evidence="1">
    <location>
        <begin position="65"/>
        <end position="85"/>
    </location>
</feature>
<comment type="caution">
    <text evidence="2">The sequence shown here is derived from an EMBL/GenBank/DDBJ whole genome shotgun (WGS) entry which is preliminary data.</text>
</comment>
<feature type="compositionally biased region" description="Low complexity" evidence="1">
    <location>
        <begin position="74"/>
        <end position="85"/>
    </location>
</feature>
<organism evidence="2 3">
    <name type="scientific">Camelimonas fluminis</name>
    <dbReference type="NCBI Taxonomy" id="1576911"/>
    <lineage>
        <taxon>Bacteria</taxon>
        <taxon>Pseudomonadati</taxon>
        <taxon>Pseudomonadota</taxon>
        <taxon>Alphaproteobacteria</taxon>
        <taxon>Hyphomicrobiales</taxon>
        <taxon>Chelatococcaceae</taxon>
        <taxon>Camelimonas</taxon>
    </lineage>
</organism>
<evidence type="ECO:0000313" key="3">
    <source>
        <dbReference type="Proteomes" id="UP001595704"/>
    </source>
</evidence>
<dbReference type="EMBL" id="JBHRYC010000031">
    <property type="protein sequence ID" value="MFC3637281.1"/>
    <property type="molecule type" value="Genomic_DNA"/>
</dbReference>
<reference evidence="3" key="1">
    <citation type="journal article" date="2019" name="Int. J. Syst. Evol. Microbiol.">
        <title>The Global Catalogue of Microorganisms (GCM) 10K type strain sequencing project: providing services to taxonomists for standard genome sequencing and annotation.</title>
        <authorList>
            <consortium name="The Broad Institute Genomics Platform"/>
            <consortium name="The Broad Institute Genome Sequencing Center for Infectious Disease"/>
            <person name="Wu L."/>
            <person name="Ma J."/>
        </authorList>
    </citation>
    <scope>NUCLEOTIDE SEQUENCE [LARGE SCALE GENOMIC DNA]</scope>
    <source>
        <strain evidence="3">KCTC 42282</strain>
    </source>
</reference>
<accession>A0ABV7UFG7</accession>
<sequence>MSSGRRALGAMRPVTAFSMPSPWRARWAWWLGACSGLALIPACAAGFGGQPALAHEDIWSRTRMGEPASDLDEAPPLAKRAPWAPPAAATPLAAGAAVPTLPLQGREATRARSPAQRPTTSVAGWDIYASVRLDAVNDNGGRPAASARATPIALLTRDLGTIRLTAHGAVDVPLYASRTTPGANYRFGGSVAYKPANDIQIDARLEAARLTAAALPFVPGFATGLFQDGRQLACGPARIDTASCERLAGGIKALKQAGDFTFIAQVAAASDRASSNLMRHAGDASVLAGQLRASRRFSHRFEPYVEISASHWRTPDGDAGRQRFVAGALFPEISLFSGRLYAGMDRPLRGAALPVLGGSLSWSPRRTLVFAARAETGGVDGPPPDDGMITPVQRFAHENGWRAGRQTRLSLSARWTPAPMLDLTLASAWEDARWRPMQPPGAACEDQTTSLTAALAWAFSADWLARLDVAAIRQTMSPGPPQRRVVTVLSLQRML</sequence>
<proteinExistence type="predicted"/>
<dbReference type="RefSeq" id="WP_191320888.1">
    <property type="nucleotide sequence ID" value="NZ_BNCG01000029.1"/>
</dbReference>